<evidence type="ECO:0000313" key="2">
    <source>
        <dbReference type="EMBL" id="GGF63271.1"/>
    </source>
</evidence>
<dbReference type="Gene3D" id="3.40.50.720">
    <property type="entry name" value="NAD(P)-binding Rossmann-like Domain"/>
    <property type="match status" value="1"/>
</dbReference>
<evidence type="ECO:0000313" key="3">
    <source>
        <dbReference type="Proteomes" id="UP000637643"/>
    </source>
</evidence>
<keyword evidence="3" id="KW-1185">Reference proteome</keyword>
<dbReference type="InterPro" id="IPR000683">
    <property type="entry name" value="Gfo/Idh/MocA-like_OxRdtase_N"/>
</dbReference>
<dbReference type="GO" id="GO:0000166">
    <property type="term" value="F:nucleotide binding"/>
    <property type="evidence" value="ECO:0007669"/>
    <property type="project" value="InterPro"/>
</dbReference>
<dbReference type="SUPFAM" id="SSF51735">
    <property type="entry name" value="NAD(P)-binding Rossmann-fold domains"/>
    <property type="match status" value="1"/>
</dbReference>
<organism evidence="2 3">
    <name type="scientific">Paenibacillus albidus</name>
    <dbReference type="NCBI Taxonomy" id="2041023"/>
    <lineage>
        <taxon>Bacteria</taxon>
        <taxon>Bacillati</taxon>
        <taxon>Bacillota</taxon>
        <taxon>Bacilli</taxon>
        <taxon>Bacillales</taxon>
        <taxon>Paenibacillaceae</taxon>
        <taxon>Paenibacillus</taxon>
    </lineage>
</organism>
<dbReference type="AlphaFoldDB" id="A0A917FAV0"/>
<gene>
    <name evidence="2" type="ORF">GCM10010912_05420</name>
</gene>
<evidence type="ECO:0000259" key="1">
    <source>
        <dbReference type="Pfam" id="PF01408"/>
    </source>
</evidence>
<sequence length="317" mass="35067">MNVGILGTGFGAYHAKLLKAMPTVERIAVFGRNETKLGEISEALGVQVTTSAEELLLDPGLDVIHICLPSSLHREYAVEALKHGKHVFCETPVCLELEDIAAMKQAEAAYGKRILVNQFIKFDPPYQYLYEVTQSRKYGNLLSLTLKRETAPLWGDLGLSKVTTNLMIHELDCLTWILGQEASPINVWGTGAGAPGQAMVRASFPYADGWAEVLCSSRMPDSYPFTVAYEAYFEHAKLVFHESDDENGVTHVVLTEYSSAGRKVLSLESVNPYEKSISYAHSCLQDGFASILSLEQAARAIEIAIKLREKLAQKFLY</sequence>
<dbReference type="EMBL" id="BMKR01000002">
    <property type="protein sequence ID" value="GGF63271.1"/>
    <property type="molecule type" value="Genomic_DNA"/>
</dbReference>
<dbReference type="InterPro" id="IPR036291">
    <property type="entry name" value="NAD(P)-bd_dom_sf"/>
</dbReference>
<dbReference type="PANTHER" id="PTHR43377:SF1">
    <property type="entry name" value="BILIVERDIN REDUCTASE A"/>
    <property type="match status" value="1"/>
</dbReference>
<dbReference type="InterPro" id="IPR051450">
    <property type="entry name" value="Gfo/Idh/MocA_Oxidoreductases"/>
</dbReference>
<feature type="domain" description="Gfo/Idh/MocA-like oxidoreductase N-terminal" evidence="1">
    <location>
        <begin position="1"/>
        <end position="117"/>
    </location>
</feature>
<protein>
    <recommendedName>
        <fullName evidence="1">Gfo/Idh/MocA-like oxidoreductase N-terminal domain-containing protein</fullName>
    </recommendedName>
</protein>
<reference evidence="2" key="1">
    <citation type="journal article" date="2014" name="Int. J. Syst. Evol. Microbiol.">
        <title>Complete genome sequence of Corynebacterium casei LMG S-19264T (=DSM 44701T), isolated from a smear-ripened cheese.</title>
        <authorList>
            <consortium name="US DOE Joint Genome Institute (JGI-PGF)"/>
            <person name="Walter F."/>
            <person name="Albersmeier A."/>
            <person name="Kalinowski J."/>
            <person name="Ruckert C."/>
        </authorList>
    </citation>
    <scope>NUCLEOTIDE SEQUENCE</scope>
    <source>
        <strain evidence="2">CGMCC 1.16134</strain>
    </source>
</reference>
<reference evidence="2" key="2">
    <citation type="submission" date="2020-09" db="EMBL/GenBank/DDBJ databases">
        <authorList>
            <person name="Sun Q."/>
            <person name="Zhou Y."/>
        </authorList>
    </citation>
    <scope>NUCLEOTIDE SEQUENCE</scope>
    <source>
        <strain evidence="2">CGMCC 1.16134</strain>
    </source>
</reference>
<comment type="caution">
    <text evidence="2">The sequence shown here is derived from an EMBL/GenBank/DDBJ whole genome shotgun (WGS) entry which is preliminary data.</text>
</comment>
<accession>A0A917FAV0</accession>
<dbReference type="Proteomes" id="UP000637643">
    <property type="component" value="Unassembled WGS sequence"/>
</dbReference>
<dbReference type="Pfam" id="PF01408">
    <property type="entry name" value="GFO_IDH_MocA"/>
    <property type="match status" value="1"/>
</dbReference>
<name>A0A917FAV0_9BACL</name>
<dbReference type="PANTHER" id="PTHR43377">
    <property type="entry name" value="BILIVERDIN REDUCTASE A"/>
    <property type="match status" value="1"/>
</dbReference>
<dbReference type="Gene3D" id="3.30.360.10">
    <property type="entry name" value="Dihydrodipicolinate Reductase, domain 2"/>
    <property type="match status" value="1"/>
</dbReference>
<proteinExistence type="predicted"/>